<dbReference type="InParanoid" id="A0A067P0P5"/>
<accession>A0A067P0P5</accession>
<evidence type="ECO:0000313" key="1">
    <source>
        <dbReference type="EMBL" id="KDQ33873.1"/>
    </source>
</evidence>
<reference evidence="2" key="1">
    <citation type="journal article" date="2014" name="Proc. Natl. Acad. Sci. U.S.A.">
        <title>Extensive sampling of basidiomycete genomes demonstrates inadequacy of the white-rot/brown-rot paradigm for wood decay fungi.</title>
        <authorList>
            <person name="Riley R."/>
            <person name="Salamov A.A."/>
            <person name="Brown D.W."/>
            <person name="Nagy L.G."/>
            <person name="Floudas D."/>
            <person name="Held B.W."/>
            <person name="Levasseur A."/>
            <person name="Lombard V."/>
            <person name="Morin E."/>
            <person name="Otillar R."/>
            <person name="Lindquist E.A."/>
            <person name="Sun H."/>
            <person name="LaButti K.M."/>
            <person name="Schmutz J."/>
            <person name="Jabbour D."/>
            <person name="Luo H."/>
            <person name="Baker S.E."/>
            <person name="Pisabarro A.G."/>
            <person name="Walton J.D."/>
            <person name="Blanchette R.A."/>
            <person name="Henrissat B."/>
            <person name="Martin F."/>
            <person name="Cullen D."/>
            <person name="Hibbett D.S."/>
            <person name="Grigoriev I.V."/>
        </authorList>
    </citation>
    <scope>NUCLEOTIDE SEQUENCE [LARGE SCALE GENOMIC DNA]</scope>
    <source>
        <strain evidence="2">PC15</strain>
    </source>
</reference>
<name>A0A067P0P5_PLEO1</name>
<sequence length="113" mass="12588">MARRFSILLLKGSNIRGPEGHATKLSTGFSNDILGLEYEMRMHHCTMWVLHVPALVSRAAQRTGLSGAHYVKLSIDSWSPLHFPILLFDYQGSMILDVLGHLRSVINSDSVKA</sequence>
<protein>
    <submittedName>
        <fullName evidence="1">Uncharacterized protein</fullName>
    </submittedName>
</protein>
<dbReference type="AlphaFoldDB" id="A0A067P0P5"/>
<proteinExistence type="predicted"/>
<gene>
    <name evidence="1" type="ORF">PLEOSDRAFT_152480</name>
</gene>
<organism evidence="1 2">
    <name type="scientific">Pleurotus ostreatus (strain PC15)</name>
    <name type="common">Oyster mushroom</name>
    <dbReference type="NCBI Taxonomy" id="1137138"/>
    <lineage>
        <taxon>Eukaryota</taxon>
        <taxon>Fungi</taxon>
        <taxon>Dikarya</taxon>
        <taxon>Basidiomycota</taxon>
        <taxon>Agaricomycotina</taxon>
        <taxon>Agaricomycetes</taxon>
        <taxon>Agaricomycetidae</taxon>
        <taxon>Agaricales</taxon>
        <taxon>Pleurotineae</taxon>
        <taxon>Pleurotaceae</taxon>
        <taxon>Pleurotus</taxon>
    </lineage>
</organism>
<dbReference type="HOGENOM" id="CLU_2134591_0_0_1"/>
<dbReference type="EMBL" id="KL198004">
    <property type="protein sequence ID" value="KDQ33873.1"/>
    <property type="molecule type" value="Genomic_DNA"/>
</dbReference>
<dbReference type="Proteomes" id="UP000027073">
    <property type="component" value="Unassembled WGS sequence"/>
</dbReference>
<dbReference type="VEuPathDB" id="FungiDB:PLEOSDRAFT_152480"/>
<evidence type="ECO:0000313" key="2">
    <source>
        <dbReference type="Proteomes" id="UP000027073"/>
    </source>
</evidence>